<evidence type="ECO:0000313" key="1">
    <source>
        <dbReference type="EMBL" id="CDW34567.1"/>
    </source>
</evidence>
<protein>
    <submittedName>
        <fullName evidence="1">Uncharacterized protein</fullName>
    </submittedName>
</protein>
<dbReference type="EMBL" id="HACA01017206">
    <property type="protein sequence ID" value="CDW34567.1"/>
    <property type="molecule type" value="Transcribed_RNA"/>
</dbReference>
<proteinExistence type="predicted"/>
<organism evidence="1">
    <name type="scientific">Lepeophtheirus salmonis</name>
    <name type="common">Salmon louse</name>
    <name type="synonym">Caligus salmonis</name>
    <dbReference type="NCBI Taxonomy" id="72036"/>
    <lineage>
        <taxon>Eukaryota</taxon>
        <taxon>Metazoa</taxon>
        <taxon>Ecdysozoa</taxon>
        <taxon>Arthropoda</taxon>
        <taxon>Crustacea</taxon>
        <taxon>Multicrustacea</taxon>
        <taxon>Hexanauplia</taxon>
        <taxon>Copepoda</taxon>
        <taxon>Siphonostomatoida</taxon>
        <taxon>Caligidae</taxon>
        <taxon>Lepeophtheirus</taxon>
    </lineage>
</organism>
<accession>A0A0K2U9D3</accession>
<reference evidence="1" key="1">
    <citation type="submission" date="2014-05" db="EMBL/GenBank/DDBJ databases">
        <authorList>
            <person name="Chronopoulou M."/>
        </authorList>
    </citation>
    <scope>NUCLEOTIDE SEQUENCE</scope>
    <source>
        <tissue evidence="1">Whole organism</tissue>
    </source>
</reference>
<feature type="non-terminal residue" evidence="1">
    <location>
        <position position="1"/>
    </location>
</feature>
<sequence>ALLGVIYQNIIIIFDDFLTHVYRVAKLKNINFLYHG</sequence>
<dbReference type="AlphaFoldDB" id="A0A0K2U9D3"/>
<name>A0A0K2U9D3_LEPSM</name>